<feature type="domain" description="Alpha-L-rhamnosidase six-hairpin glycosidase" evidence="7">
    <location>
        <begin position="468"/>
        <end position="815"/>
    </location>
</feature>
<dbReference type="EC" id="3.2.1.40" evidence="2"/>
<dbReference type="Gene3D" id="2.60.40.10">
    <property type="entry name" value="Immunoglobulins"/>
    <property type="match status" value="1"/>
</dbReference>
<gene>
    <name evidence="9" type="ORF">IAB82_05700</name>
</gene>
<dbReference type="Pfam" id="PF08531">
    <property type="entry name" value="Bac_rhamnosid_N"/>
    <property type="match status" value="1"/>
</dbReference>
<dbReference type="InterPro" id="IPR012341">
    <property type="entry name" value="6hp_glycosidase-like_sf"/>
</dbReference>
<evidence type="ECO:0000313" key="9">
    <source>
        <dbReference type="EMBL" id="MBO8471272.1"/>
    </source>
</evidence>
<keyword evidence="4" id="KW-0732">Signal</keyword>
<dbReference type="AlphaFoldDB" id="A0A9D9NF29"/>
<name>A0A9D9NF29_9BACT</name>
<accession>A0A9D9NF29</accession>
<dbReference type="SUPFAM" id="SSF48208">
    <property type="entry name" value="Six-hairpin glycosidases"/>
    <property type="match status" value="1"/>
</dbReference>
<evidence type="ECO:0000259" key="7">
    <source>
        <dbReference type="Pfam" id="PF17389"/>
    </source>
</evidence>
<dbReference type="InterPro" id="IPR008902">
    <property type="entry name" value="Rhamnosid_concanavalin"/>
</dbReference>
<comment type="caution">
    <text evidence="9">The sequence shown here is derived from an EMBL/GenBank/DDBJ whole genome shotgun (WGS) entry which is preliminary data.</text>
</comment>
<dbReference type="InterPro" id="IPR016007">
    <property type="entry name" value="Alpha_rhamnosid"/>
</dbReference>
<evidence type="ECO:0000256" key="3">
    <source>
        <dbReference type="ARBA" id="ARBA00022801"/>
    </source>
</evidence>
<dbReference type="Proteomes" id="UP000823603">
    <property type="component" value="Unassembled WGS sequence"/>
</dbReference>
<evidence type="ECO:0000313" key="10">
    <source>
        <dbReference type="Proteomes" id="UP000823603"/>
    </source>
</evidence>
<dbReference type="GO" id="GO:0030596">
    <property type="term" value="F:alpha-L-rhamnosidase activity"/>
    <property type="evidence" value="ECO:0007669"/>
    <property type="project" value="UniProtKB-EC"/>
</dbReference>
<dbReference type="Pfam" id="PF17389">
    <property type="entry name" value="Bac_rhamnosid6H"/>
    <property type="match status" value="1"/>
</dbReference>
<comment type="catalytic activity">
    <reaction evidence="1">
        <text>Hydrolysis of terminal non-reducing alpha-L-rhamnose residues in alpha-L-rhamnosides.</text>
        <dbReference type="EC" id="3.2.1.40"/>
    </reaction>
</comment>
<reference evidence="9" key="2">
    <citation type="journal article" date="2021" name="PeerJ">
        <title>Extensive microbial diversity within the chicken gut microbiome revealed by metagenomics and culture.</title>
        <authorList>
            <person name="Gilroy R."/>
            <person name="Ravi A."/>
            <person name="Getino M."/>
            <person name="Pursley I."/>
            <person name="Horton D.L."/>
            <person name="Alikhan N.F."/>
            <person name="Baker D."/>
            <person name="Gharbi K."/>
            <person name="Hall N."/>
            <person name="Watson M."/>
            <person name="Adriaenssens E.M."/>
            <person name="Foster-Nyarko E."/>
            <person name="Jarju S."/>
            <person name="Secka A."/>
            <person name="Antonio M."/>
            <person name="Oren A."/>
            <person name="Chaudhuri R.R."/>
            <person name="La Ragione R."/>
            <person name="Hildebrand F."/>
            <person name="Pallen M.J."/>
        </authorList>
    </citation>
    <scope>NUCLEOTIDE SEQUENCE</scope>
    <source>
        <strain evidence="9">B2-22910</strain>
    </source>
</reference>
<evidence type="ECO:0000259" key="8">
    <source>
        <dbReference type="Pfam" id="PF17390"/>
    </source>
</evidence>
<dbReference type="PANTHER" id="PTHR33307">
    <property type="entry name" value="ALPHA-RHAMNOSIDASE (EUROFUNG)"/>
    <property type="match status" value="1"/>
</dbReference>
<evidence type="ECO:0000256" key="1">
    <source>
        <dbReference type="ARBA" id="ARBA00001445"/>
    </source>
</evidence>
<reference evidence="9" key="1">
    <citation type="submission" date="2020-10" db="EMBL/GenBank/DDBJ databases">
        <authorList>
            <person name="Gilroy R."/>
        </authorList>
    </citation>
    <scope>NUCLEOTIDE SEQUENCE</scope>
    <source>
        <strain evidence="9">B2-22910</strain>
    </source>
</reference>
<dbReference type="EMBL" id="JADIMB010000082">
    <property type="protein sequence ID" value="MBO8471272.1"/>
    <property type="molecule type" value="Genomic_DNA"/>
</dbReference>
<evidence type="ECO:0000256" key="2">
    <source>
        <dbReference type="ARBA" id="ARBA00012652"/>
    </source>
</evidence>
<dbReference type="InterPro" id="IPR013783">
    <property type="entry name" value="Ig-like_fold"/>
</dbReference>
<evidence type="ECO:0000256" key="4">
    <source>
        <dbReference type="SAM" id="SignalP"/>
    </source>
</evidence>
<dbReference type="GO" id="GO:0005975">
    <property type="term" value="P:carbohydrate metabolic process"/>
    <property type="evidence" value="ECO:0007669"/>
    <property type="project" value="InterPro"/>
</dbReference>
<feature type="domain" description="Bacterial alpha-L-rhamnosidase N-terminal" evidence="6">
    <location>
        <begin position="183"/>
        <end position="353"/>
    </location>
</feature>
<dbReference type="Gene3D" id="2.60.420.10">
    <property type="entry name" value="Maltose phosphorylase, domain 3"/>
    <property type="match status" value="1"/>
</dbReference>
<dbReference type="Pfam" id="PF05592">
    <property type="entry name" value="Bac_rhamnosid"/>
    <property type="match status" value="1"/>
</dbReference>
<feature type="chain" id="PRO_5038780128" description="alpha-L-rhamnosidase" evidence="4">
    <location>
        <begin position="25"/>
        <end position="921"/>
    </location>
</feature>
<dbReference type="InterPro" id="IPR035396">
    <property type="entry name" value="Bac_rhamnosid6H"/>
</dbReference>
<dbReference type="Pfam" id="PF17390">
    <property type="entry name" value="Bac_rhamnosid_C"/>
    <property type="match status" value="1"/>
</dbReference>
<evidence type="ECO:0000259" key="5">
    <source>
        <dbReference type="Pfam" id="PF05592"/>
    </source>
</evidence>
<evidence type="ECO:0000259" key="6">
    <source>
        <dbReference type="Pfam" id="PF08531"/>
    </source>
</evidence>
<dbReference type="InterPro" id="IPR035398">
    <property type="entry name" value="Bac_rhamnosid_C"/>
</dbReference>
<dbReference type="Gene3D" id="2.60.120.260">
    <property type="entry name" value="Galactose-binding domain-like"/>
    <property type="match status" value="2"/>
</dbReference>
<dbReference type="Pfam" id="PF25788">
    <property type="entry name" value="Ig_Rha78A_N"/>
    <property type="match status" value="1"/>
</dbReference>
<dbReference type="Gene3D" id="1.50.10.10">
    <property type="match status" value="1"/>
</dbReference>
<feature type="signal peptide" evidence="4">
    <location>
        <begin position="1"/>
        <end position="24"/>
    </location>
</feature>
<dbReference type="InterPro" id="IPR008928">
    <property type="entry name" value="6-hairpin_glycosidase_sf"/>
</dbReference>
<feature type="domain" description="Alpha-L-rhamnosidase concanavalin-like" evidence="5">
    <location>
        <begin position="363"/>
        <end position="462"/>
    </location>
</feature>
<dbReference type="PANTHER" id="PTHR33307:SF6">
    <property type="entry name" value="ALPHA-RHAMNOSIDASE (EUROFUNG)-RELATED"/>
    <property type="match status" value="1"/>
</dbReference>
<dbReference type="InterPro" id="IPR013737">
    <property type="entry name" value="Bac_rhamnosid_N"/>
</dbReference>
<dbReference type="PIRSF" id="PIRSF010631">
    <property type="entry name" value="A-rhamnsds"/>
    <property type="match status" value="1"/>
</dbReference>
<proteinExistence type="predicted"/>
<feature type="domain" description="Alpha-L-rhamnosidase C-terminal" evidence="8">
    <location>
        <begin position="818"/>
        <end position="894"/>
    </location>
</feature>
<organism evidence="9 10">
    <name type="scientific">Candidatus Cryptobacteroides faecavium</name>
    <dbReference type="NCBI Taxonomy" id="2840762"/>
    <lineage>
        <taxon>Bacteria</taxon>
        <taxon>Pseudomonadati</taxon>
        <taxon>Bacteroidota</taxon>
        <taxon>Bacteroidia</taxon>
        <taxon>Bacteroidales</taxon>
        <taxon>Candidatus Cryptobacteroides</taxon>
    </lineage>
</organism>
<keyword evidence="3 9" id="KW-0378">Hydrolase</keyword>
<protein>
    <recommendedName>
        <fullName evidence="2">alpha-L-rhamnosidase</fullName>
        <ecNumber evidence="2">3.2.1.40</ecNumber>
    </recommendedName>
</protein>
<sequence length="921" mass="102321">MDRLVMTAAVAVMLGIPASISLHAAEGLVEIIDLKCNMQHNPYGIADPVPSLSWKLVSDRDNVVQKAYRIQVASSEAALEGGDADKWDSGWVKSPETVYVPYGGTPLESRETCWWRVNVKTSEGKTGWSDASTWTSAFLSGDQWKAQWIGLDRCSAGEKTDGGNTVLAARYFRKDFSTARGQKVQKAVLYVCGLGTYYAYINGEKIGDQIHSPVVSDYDKSVYYNVFDVTDLVRSEGDNTIGAAVGNGFFFAPRNPGLRHFGYPRLLAQLEITYGDGSVQTVVTDGSWKVTCDGPVRSNNYYDGEVYDARMEMQGWNGPGFVSGDMSVWHDAELVSAPKGRLVAQPNPPVKIMHTLTPVSVNKLGPDTYILDMGQNMVGWVEMECRIPEGSSVRLRFAELLNPDGSLYTANLRSASCTDIFTGNGQQSSWEPSFVFHGFRYVEVTGFPGEPSVRDFTGKVIYDRMPVTGHFSTSDSTVNRIYRNATWGIRGNYHGMPTDCPQRDERLGWLGDRTTGSYGESYVFDNNLLYEKWLQDIADTQNEQGSISDVSPNFWMLYQDDVTWPSAYFNVARMLYRRFGNPVPVIRHYGSMKKWMDHIAGTAMEDGIVVKDTYGDWCMPPESPELIHSQDPSRKTDGRLLSTATYYYLLGVMEEFASISGHEADIQGYRTLAAKVKEAYNREFLRKGDSPSDAWYSNNTVTANLLSIAYGLVPEEYEDAVFGHIVRKTEDDFNGHVSTGVIGICHLMRGLTRGGRPDLALRLATNTGYPSWGYMVEHGATTIWELWNGDTADPAMNSANHVMLLGDLLIWFYEDLAGIRTAPGATAFSRLQMKPYPVDGLDHVEASYDSVRGRIASSWKKTDDGGFVWDITLPANTSAEVWVPCGDNAPEVPEKAVFLRSEQGYSVYSVGSGSWNFVSRL</sequence>